<feature type="compositionally biased region" description="Polar residues" evidence="6">
    <location>
        <begin position="304"/>
        <end position="325"/>
    </location>
</feature>
<dbReference type="GeneID" id="105264892"/>
<dbReference type="FunFam" id="3.30.160.60:FF:000072">
    <property type="entry name" value="zinc finger protein 143 isoform X1"/>
    <property type="match status" value="4"/>
</dbReference>
<evidence type="ECO:0000256" key="4">
    <source>
        <dbReference type="ARBA" id="ARBA00022833"/>
    </source>
</evidence>
<reference evidence="9" key="1">
    <citation type="submission" date="2025-08" db="UniProtKB">
        <authorList>
            <consortium name="RefSeq"/>
        </authorList>
    </citation>
    <scope>IDENTIFICATION</scope>
    <source>
        <strain evidence="9">USDA-PBARC FA_bdor</strain>
        <tissue evidence="9">Whole organism</tissue>
    </source>
</reference>
<evidence type="ECO:0000313" key="8">
    <source>
        <dbReference type="Proteomes" id="UP000694866"/>
    </source>
</evidence>
<dbReference type="RefSeq" id="XP_011300370.1">
    <property type="nucleotide sequence ID" value="XM_011302068.1"/>
</dbReference>
<dbReference type="FunFam" id="3.30.160.60:FF:000349">
    <property type="entry name" value="metal regulatory transcription factor 1"/>
    <property type="match status" value="1"/>
</dbReference>
<feature type="region of interest" description="Disordered" evidence="6">
    <location>
        <begin position="296"/>
        <end position="325"/>
    </location>
</feature>
<feature type="domain" description="C2H2-type" evidence="7">
    <location>
        <begin position="157"/>
        <end position="186"/>
    </location>
</feature>
<dbReference type="PANTHER" id="PTHR46179:SF25">
    <property type="entry name" value="METAL RESPONSE ELEMENT-BINDING TRANSCRIPTION FACTOR-1, ISOFORM C"/>
    <property type="match status" value="1"/>
</dbReference>
<dbReference type="Pfam" id="PF00096">
    <property type="entry name" value="zf-C2H2"/>
    <property type="match status" value="6"/>
</dbReference>
<dbReference type="PANTHER" id="PTHR46179">
    <property type="entry name" value="ZINC FINGER PROTEIN"/>
    <property type="match status" value="1"/>
</dbReference>
<dbReference type="Proteomes" id="UP000694866">
    <property type="component" value="Unplaced"/>
</dbReference>
<dbReference type="AlphaFoldDB" id="A0A9R1T052"/>
<dbReference type="InterPro" id="IPR036236">
    <property type="entry name" value="Znf_C2H2_sf"/>
</dbReference>
<protein>
    <submittedName>
        <fullName evidence="9">Uncharacterized protein MTF-1 isoform X1</fullName>
    </submittedName>
</protein>
<accession>A0A9R1T052</accession>
<keyword evidence="1" id="KW-0479">Metal-binding</keyword>
<feature type="domain" description="C2H2-type" evidence="7">
    <location>
        <begin position="187"/>
        <end position="216"/>
    </location>
</feature>
<keyword evidence="8" id="KW-1185">Reference proteome</keyword>
<feature type="domain" description="C2H2-type" evidence="7">
    <location>
        <begin position="216"/>
        <end position="245"/>
    </location>
</feature>
<dbReference type="Gene3D" id="3.30.160.60">
    <property type="entry name" value="Classic Zinc Finger"/>
    <property type="match status" value="6"/>
</dbReference>
<evidence type="ECO:0000313" key="9">
    <source>
        <dbReference type="RefSeq" id="XP_011300370.1"/>
    </source>
</evidence>
<dbReference type="SUPFAM" id="SSF57667">
    <property type="entry name" value="beta-beta-alpha zinc fingers"/>
    <property type="match status" value="4"/>
</dbReference>
<evidence type="ECO:0000256" key="3">
    <source>
        <dbReference type="ARBA" id="ARBA00022771"/>
    </source>
</evidence>
<keyword evidence="2" id="KW-0677">Repeat</keyword>
<feature type="compositionally biased region" description="Basic and acidic residues" evidence="6">
    <location>
        <begin position="1"/>
        <end position="19"/>
    </location>
</feature>
<dbReference type="InterPro" id="IPR051061">
    <property type="entry name" value="Zinc_finger_trans_reg"/>
</dbReference>
<dbReference type="SMART" id="SM00355">
    <property type="entry name" value="ZnF_C2H2"/>
    <property type="match status" value="6"/>
</dbReference>
<dbReference type="GO" id="GO:0005634">
    <property type="term" value="C:nucleus"/>
    <property type="evidence" value="ECO:0007669"/>
    <property type="project" value="UniProtKB-ARBA"/>
</dbReference>
<name>A0A9R1T052_9HYME</name>
<dbReference type="FunFam" id="3.30.160.60:FF:000397">
    <property type="entry name" value="Metal regulatory transcription factor 1"/>
    <property type="match status" value="1"/>
</dbReference>
<dbReference type="GO" id="GO:0006357">
    <property type="term" value="P:regulation of transcription by RNA polymerase II"/>
    <property type="evidence" value="ECO:0007669"/>
    <property type="project" value="TreeGrafter"/>
</dbReference>
<dbReference type="CTD" id="39089"/>
<feature type="domain" description="C2H2-type" evidence="7">
    <location>
        <begin position="246"/>
        <end position="275"/>
    </location>
</feature>
<keyword evidence="4" id="KW-0862">Zinc</keyword>
<feature type="region of interest" description="Disordered" evidence="6">
    <location>
        <begin position="1"/>
        <end position="20"/>
    </location>
</feature>
<evidence type="ECO:0000256" key="1">
    <source>
        <dbReference type="ARBA" id="ARBA00022723"/>
    </source>
</evidence>
<proteinExistence type="predicted"/>
<organism evidence="8 9">
    <name type="scientific">Fopius arisanus</name>
    <dbReference type="NCBI Taxonomy" id="64838"/>
    <lineage>
        <taxon>Eukaryota</taxon>
        <taxon>Metazoa</taxon>
        <taxon>Ecdysozoa</taxon>
        <taxon>Arthropoda</taxon>
        <taxon>Hexapoda</taxon>
        <taxon>Insecta</taxon>
        <taxon>Pterygota</taxon>
        <taxon>Neoptera</taxon>
        <taxon>Endopterygota</taxon>
        <taxon>Hymenoptera</taxon>
        <taxon>Apocrita</taxon>
        <taxon>Ichneumonoidea</taxon>
        <taxon>Braconidae</taxon>
        <taxon>Opiinae</taxon>
        <taxon>Fopius</taxon>
    </lineage>
</organism>
<gene>
    <name evidence="9" type="primary">MTF-1</name>
</gene>
<feature type="domain" description="C2H2-type" evidence="7">
    <location>
        <begin position="276"/>
        <end position="305"/>
    </location>
</feature>
<evidence type="ECO:0000256" key="5">
    <source>
        <dbReference type="PROSITE-ProRule" id="PRU00042"/>
    </source>
</evidence>
<dbReference type="PROSITE" id="PS50157">
    <property type="entry name" value="ZINC_FINGER_C2H2_2"/>
    <property type="match status" value="6"/>
</dbReference>
<feature type="domain" description="C2H2-type" evidence="7">
    <location>
        <begin position="127"/>
        <end position="156"/>
    </location>
</feature>
<sequence>MATWESEKFDREDGDHTEGISDNFEGILVTHDLQDCLDDSLDLTNFGKIYEQSVGYDCKYSDTEDTSFVSRIPDDPTGYIHHTISPDEIYMRIHPGQDDSMPDVPSHATITIESTDPDTNQKHISRYECEYDGCSRTYSTVGNLRTHMKTHKGEYRFKCTEPNCGKAFLTSYSLKIHVRVHTKVKPFECTYDGCEKAFNTLYRLRAHQRLHSGNTFKCEEAGCIKFFTTHSDLKKHIRTHTQERPYKCKEKGCGKAFTASHHLKTHKRTHTGERPYTCPQINCQRSFTTPHSLKSHLKTHRKSTNSGQIQTQETQISPQDPVNEDSLSSYTVVSIDTTKQRDNTNMGYLSSIKPEGAAIITLNDLTFNLSSTGNVLQIDSTNNNILVESFSSDNKMIGESYTKDNQTFEIGSYGEAENKLGINSTNEGLLASSEPESFGKDKSTSAPLNLEQKIVRDGIQSTIAELSHVSDEGSSCNIFTMKDLINDNNVDVILNEKSNESPLFETSLESLTFTSETNNLLLSNVSEQSEAVELAIASEEEIPSPWIDVMALAAEPALRTESWGEMNAFPTAVHSLVDLVGPEPSPLQIERQIEGSTILATTEPNSIPQETISDNKDKERNILQEITADADICKCTDCKCDQSKSCHNCTPEPTCCDRKTNSLSIVNEIVSCLQNQCTNDIASNCGSCCLVICFKTLEQLQRVFKENCCSREPQSSSCCRDKSSNFHDIYHDEESCK</sequence>
<dbReference type="PROSITE" id="PS00028">
    <property type="entry name" value="ZINC_FINGER_C2H2_1"/>
    <property type="match status" value="6"/>
</dbReference>
<dbReference type="InterPro" id="IPR013087">
    <property type="entry name" value="Znf_C2H2_type"/>
</dbReference>
<evidence type="ECO:0000256" key="6">
    <source>
        <dbReference type="SAM" id="MobiDB-lite"/>
    </source>
</evidence>
<evidence type="ECO:0000256" key="2">
    <source>
        <dbReference type="ARBA" id="ARBA00022737"/>
    </source>
</evidence>
<dbReference type="GO" id="GO:0008270">
    <property type="term" value="F:zinc ion binding"/>
    <property type="evidence" value="ECO:0007669"/>
    <property type="project" value="UniProtKB-KW"/>
</dbReference>
<evidence type="ECO:0000259" key="7">
    <source>
        <dbReference type="PROSITE" id="PS50157"/>
    </source>
</evidence>
<keyword evidence="3 5" id="KW-0863">Zinc-finger</keyword>
<dbReference type="KEGG" id="fas:105264892"/>
<dbReference type="OrthoDB" id="6145499at2759"/>